<dbReference type="AlphaFoldDB" id="A0A1G5SC71"/>
<reference evidence="1 2" key="1">
    <citation type="submission" date="2016-10" db="EMBL/GenBank/DDBJ databases">
        <authorList>
            <person name="de Groot N.N."/>
        </authorList>
    </citation>
    <scope>NUCLEOTIDE SEQUENCE [LARGE SCALE GENOMIC DNA]</scope>
    <source>
        <strain evidence="1">1</strain>
    </source>
</reference>
<name>A0A1G5SC71_9PROT</name>
<dbReference type="Proteomes" id="UP000198729">
    <property type="component" value="Unassembled WGS sequence"/>
</dbReference>
<evidence type="ECO:0008006" key="3">
    <source>
        <dbReference type="Google" id="ProtNLM"/>
    </source>
</evidence>
<keyword evidence="2" id="KW-1185">Reference proteome</keyword>
<proteinExistence type="predicted"/>
<dbReference type="STRING" id="51642.NSMM_1050012"/>
<evidence type="ECO:0000313" key="2">
    <source>
        <dbReference type="Proteomes" id="UP000198729"/>
    </source>
</evidence>
<evidence type="ECO:0000313" key="1">
    <source>
        <dbReference type="EMBL" id="SCZ84151.1"/>
    </source>
</evidence>
<organism evidence="1 2">
    <name type="scientific">Nitrosomonas mobilis</name>
    <dbReference type="NCBI Taxonomy" id="51642"/>
    <lineage>
        <taxon>Bacteria</taxon>
        <taxon>Pseudomonadati</taxon>
        <taxon>Pseudomonadota</taxon>
        <taxon>Betaproteobacteria</taxon>
        <taxon>Nitrosomonadales</taxon>
        <taxon>Nitrosomonadaceae</taxon>
        <taxon>Nitrosomonas</taxon>
    </lineage>
</organism>
<gene>
    <name evidence="1" type="ORF">NSMM_1050012</name>
</gene>
<accession>A0A1G5SC71</accession>
<sequence length="178" mass="19773">MQAFCIDVDHWLKTNGNATYDIISATASGGLSNLQLAQVGWLFDHHASDLGSAKKDAAFQLSLWEIFFETELSLNLSNGTFKSNTFENESGTTRNLANEFLGVITADNTYRSSGWEFYVLNPDNPSDNQRLITWHEKDPGNPPSEVSEPGTLLLLSLELGIVYFSTRHRNSAYLSSFA</sequence>
<protein>
    <recommendedName>
        <fullName evidence="3">PEP-CTERM protein-sorting domain-containing protein</fullName>
    </recommendedName>
</protein>
<dbReference type="EMBL" id="FMWO01000008">
    <property type="protein sequence ID" value="SCZ84151.1"/>
    <property type="molecule type" value="Genomic_DNA"/>
</dbReference>
<dbReference type="RefSeq" id="WP_090283407.1">
    <property type="nucleotide sequence ID" value="NZ_FMWO01000008.1"/>
</dbReference>